<dbReference type="PANTHER" id="PTHR45138">
    <property type="entry name" value="REGULATORY COMPONENTS OF SENSORY TRANSDUCTION SYSTEM"/>
    <property type="match status" value="1"/>
</dbReference>
<dbReference type="InterPro" id="IPR000160">
    <property type="entry name" value="GGDEF_dom"/>
</dbReference>
<feature type="signal peptide" evidence="4">
    <location>
        <begin position="1"/>
        <end position="22"/>
    </location>
</feature>
<evidence type="ECO:0000256" key="1">
    <source>
        <dbReference type="ARBA" id="ARBA00012528"/>
    </source>
</evidence>
<keyword evidence="3" id="KW-0812">Transmembrane</keyword>
<dbReference type="PROSITE" id="PS51257">
    <property type="entry name" value="PROKAR_LIPOPROTEIN"/>
    <property type="match status" value="1"/>
</dbReference>
<dbReference type="KEGG" id="pais:PFX98_06370"/>
<feature type="domain" description="GGDEF" evidence="5">
    <location>
        <begin position="499"/>
        <end position="636"/>
    </location>
</feature>
<proteinExistence type="predicted"/>
<accession>A0AA95NHK3</accession>
<dbReference type="RefSeq" id="WP_285234342.1">
    <property type="nucleotide sequence ID" value="NZ_CP116346.1"/>
</dbReference>
<dbReference type="AlphaFoldDB" id="A0AA95NHK3"/>
<dbReference type="SMART" id="SM00267">
    <property type="entry name" value="GGDEF"/>
    <property type="match status" value="1"/>
</dbReference>
<dbReference type="InterPro" id="IPR029787">
    <property type="entry name" value="Nucleotide_cyclase"/>
</dbReference>
<dbReference type="Gene3D" id="3.30.70.270">
    <property type="match status" value="1"/>
</dbReference>
<dbReference type="Pfam" id="PF00990">
    <property type="entry name" value="GGDEF"/>
    <property type="match status" value="1"/>
</dbReference>
<keyword evidence="3" id="KW-1133">Transmembrane helix</keyword>
<dbReference type="CDD" id="cd01949">
    <property type="entry name" value="GGDEF"/>
    <property type="match status" value="1"/>
</dbReference>
<dbReference type="GO" id="GO:0052621">
    <property type="term" value="F:diguanylate cyclase activity"/>
    <property type="evidence" value="ECO:0007669"/>
    <property type="project" value="UniProtKB-EC"/>
</dbReference>
<gene>
    <name evidence="6" type="ORF">PFX98_06370</name>
</gene>
<evidence type="ECO:0000313" key="6">
    <source>
        <dbReference type="EMBL" id="WIT13232.1"/>
    </source>
</evidence>
<evidence type="ECO:0000256" key="4">
    <source>
        <dbReference type="SAM" id="SignalP"/>
    </source>
</evidence>
<dbReference type="NCBIfam" id="TIGR00254">
    <property type="entry name" value="GGDEF"/>
    <property type="match status" value="1"/>
</dbReference>
<evidence type="ECO:0000256" key="3">
    <source>
        <dbReference type="SAM" id="Phobius"/>
    </source>
</evidence>
<feature type="transmembrane region" description="Helical" evidence="3">
    <location>
        <begin position="433"/>
        <end position="453"/>
    </location>
</feature>
<dbReference type="InterPro" id="IPR050469">
    <property type="entry name" value="Diguanylate_Cyclase"/>
</dbReference>
<keyword evidence="4" id="KW-0732">Signal</keyword>
<name>A0AA95NHK3_9BURK</name>
<comment type="catalytic activity">
    <reaction evidence="2">
        <text>2 GTP = 3',3'-c-di-GMP + 2 diphosphate</text>
        <dbReference type="Rhea" id="RHEA:24898"/>
        <dbReference type="ChEBI" id="CHEBI:33019"/>
        <dbReference type="ChEBI" id="CHEBI:37565"/>
        <dbReference type="ChEBI" id="CHEBI:58805"/>
        <dbReference type="EC" id="2.7.7.65"/>
    </reaction>
</comment>
<dbReference type="SUPFAM" id="SSF55073">
    <property type="entry name" value="Nucleotide cyclase"/>
    <property type="match status" value="1"/>
</dbReference>
<evidence type="ECO:0000313" key="7">
    <source>
        <dbReference type="Proteomes" id="UP001177769"/>
    </source>
</evidence>
<dbReference type="EMBL" id="CP116346">
    <property type="protein sequence ID" value="WIT13232.1"/>
    <property type="molecule type" value="Genomic_DNA"/>
</dbReference>
<evidence type="ECO:0000259" key="5">
    <source>
        <dbReference type="PROSITE" id="PS50887"/>
    </source>
</evidence>
<keyword evidence="7" id="KW-1185">Reference proteome</keyword>
<dbReference type="InterPro" id="IPR043128">
    <property type="entry name" value="Rev_trsase/Diguanyl_cyclase"/>
</dbReference>
<dbReference type="InterPro" id="IPR011990">
    <property type="entry name" value="TPR-like_helical_dom_sf"/>
</dbReference>
<reference evidence="6" key="1">
    <citation type="submission" date="2023-01" db="EMBL/GenBank/DDBJ databases">
        <title>Whole genome sequence of Paucibacter sp. S2-9 isolated from pond sediment.</title>
        <authorList>
            <person name="Jung J.Y."/>
        </authorList>
    </citation>
    <scope>NUCLEOTIDE SEQUENCE</scope>
    <source>
        <strain evidence="6">S2-9</strain>
    </source>
</reference>
<dbReference type="PANTHER" id="PTHR45138:SF9">
    <property type="entry name" value="DIGUANYLATE CYCLASE DGCM-RELATED"/>
    <property type="match status" value="1"/>
</dbReference>
<dbReference type="Proteomes" id="UP001177769">
    <property type="component" value="Chromosome"/>
</dbReference>
<dbReference type="Gene3D" id="1.25.40.10">
    <property type="entry name" value="Tetratricopeptide repeat domain"/>
    <property type="match status" value="1"/>
</dbReference>
<feature type="chain" id="PRO_5041679848" description="diguanylate cyclase" evidence="4">
    <location>
        <begin position="23"/>
        <end position="681"/>
    </location>
</feature>
<dbReference type="FunFam" id="3.30.70.270:FF:000001">
    <property type="entry name" value="Diguanylate cyclase domain protein"/>
    <property type="match status" value="1"/>
</dbReference>
<protein>
    <recommendedName>
        <fullName evidence="1">diguanylate cyclase</fullName>
        <ecNumber evidence="1">2.7.7.65</ecNumber>
    </recommendedName>
</protein>
<sequence>MRGGFTGAALLALLACCGPARAQAFDAELDARLAPVARLAFNHPEAGLQVLERLQKEKHGGGAESDHWQFELARARLLLAAGEVRQAQELAEKLARRAEDHAKLLRAEIAERGAQGDLAAELAQQSLQGLERGCSRSQPAESVARGGCDFRATWAALRILQRHQINRGELAFANNSNSFALALAQAGHDNLLSVISLGDLALVEQLQDQADGVRRHITLALQTAQGDAQAMGRVKVYEAALAARRREPAVQLKLLEEALRYATEADATRDVAQVQGNLVDSYMHQGEPAKAVAMARLALPVITRFRDLRLERTLRHNLSVALVLLKQFDAARQEIARVDVLRQSQTDGAQRVTELRELGQAYADAGQAKEAIRLYHEERQLSAEVAARNREASLQQLRLKYDSEGKQRDLQLLARENAIKEQQLVNRNRASQVGVALAVLLGLSMLLVGWMLLRVRDANRKLKAKQALLRAQSERDPLTELANRRHFLGVMAQQEADRFEGALLMVDIDHFKHVNDQHGHAAGDIVICEVARRITQAVRNEDLVVRWGGEEFLVFAPGVPQSQLPQLAERILFGVGSTPVQVESGPLQVSVSIGYAHFPLPPSKLKLHWEQAVNWADMALYTAKAQGRNRAVGIVTVLAQDSDALLQIEADFDAACSSERVSLQQVAGPPRWQHSSQFFGQ</sequence>
<dbReference type="PROSITE" id="PS50887">
    <property type="entry name" value="GGDEF"/>
    <property type="match status" value="1"/>
</dbReference>
<organism evidence="6 7">
    <name type="scientific">Paucibacter sediminis</name>
    <dbReference type="NCBI Taxonomy" id="3019553"/>
    <lineage>
        <taxon>Bacteria</taxon>
        <taxon>Pseudomonadati</taxon>
        <taxon>Pseudomonadota</taxon>
        <taxon>Betaproteobacteria</taxon>
        <taxon>Burkholderiales</taxon>
        <taxon>Sphaerotilaceae</taxon>
        <taxon>Roseateles</taxon>
    </lineage>
</organism>
<dbReference type="SUPFAM" id="SSF48452">
    <property type="entry name" value="TPR-like"/>
    <property type="match status" value="1"/>
</dbReference>
<keyword evidence="3" id="KW-0472">Membrane</keyword>
<dbReference type="EC" id="2.7.7.65" evidence="1"/>
<evidence type="ECO:0000256" key="2">
    <source>
        <dbReference type="ARBA" id="ARBA00034247"/>
    </source>
</evidence>